<sequence>MYGGCRKLGYFVIDEFHVLEVEKHFRPALRKFKSLSWSSFLKVIALSATMPKQLCMDICRERFSDVLIETSRYVNAVTKMPNVSIAVDIVHVKKCALLDKVYDLVMQFLENVPERRLLFSNKPFLESCIGSKITPLSLV</sequence>
<dbReference type="Proteomes" id="UP000501346">
    <property type="component" value="Chromosome SeIV-SeII"/>
</dbReference>
<dbReference type="Gene3D" id="3.40.50.300">
    <property type="entry name" value="P-loop containing nucleotide triphosphate hydrolases"/>
    <property type="match status" value="1"/>
</dbReference>
<reference evidence="2 3" key="1">
    <citation type="journal article" date="2019" name="BMC Genomics">
        <title>Chromosome level assembly and comparative genome analysis confirm lager-brewing yeasts originated from a single hybridization.</title>
        <authorList>
            <person name="Salazar A.N."/>
            <person name="Gorter de Vries A.R."/>
            <person name="van den Broek M."/>
            <person name="Brouwers N."/>
            <person name="de la Torre Cortes P."/>
            <person name="Kuijpers N.G.A."/>
            <person name="Daran J.G."/>
            <person name="Abeel T."/>
        </authorList>
    </citation>
    <scope>NUCLEOTIDE SEQUENCE [LARGE SCALE GENOMIC DNA]</scope>
    <source>
        <strain evidence="2 3">CBS 1483</strain>
    </source>
</reference>
<evidence type="ECO:0000313" key="3">
    <source>
        <dbReference type="Proteomes" id="UP000501346"/>
    </source>
</evidence>
<keyword evidence="3" id="KW-1185">Reference proteome</keyword>
<accession>A0A6C1E5P7</accession>
<dbReference type="SUPFAM" id="SSF52540">
    <property type="entry name" value="P-loop containing nucleoside triphosphate hydrolases"/>
    <property type="match status" value="1"/>
</dbReference>
<dbReference type="Pfam" id="PF00270">
    <property type="entry name" value="DEAD"/>
    <property type="match status" value="1"/>
</dbReference>
<feature type="domain" description="DEAD/DEAH-box helicase" evidence="1">
    <location>
        <begin position="5"/>
        <end position="54"/>
    </location>
</feature>
<evidence type="ECO:0000313" key="2">
    <source>
        <dbReference type="EMBL" id="QID84465.1"/>
    </source>
</evidence>
<gene>
    <name evidence="2" type="ORF">GRS66_006968</name>
</gene>
<evidence type="ECO:0000259" key="1">
    <source>
        <dbReference type="Pfam" id="PF00270"/>
    </source>
</evidence>
<dbReference type="GO" id="GO:0005524">
    <property type="term" value="F:ATP binding"/>
    <property type="evidence" value="ECO:0007669"/>
    <property type="project" value="InterPro"/>
</dbReference>
<name>A0A6C1E5P7_SACPS</name>
<dbReference type="InterPro" id="IPR027417">
    <property type="entry name" value="P-loop_NTPase"/>
</dbReference>
<protein>
    <recommendedName>
        <fullName evidence="1">DEAD/DEAH-box helicase domain-containing protein</fullName>
    </recommendedName>
</protein>
<dbReference type="AlphaFoldDB" id="A0A6C1E5P7"/>
<proteinExistence type="predicted"/>
<dbReference type="GO" id="GO:0003676">
    <property type="term" value="F:nucleic acid binding"/>
    <property type="evidence" value="ECO:0007669"/>
    <property type="project" value="InterPro"/>
</dbReference>
<dbReference type="InterPro" id="IPR011545">
    <property type="entry name" value="DEAD/DEAH_box_helicase_dom"/>
</dbReference>
<dbReference type="EMBL" id="CP049001">
    <property type="protein sequence ID" value="QID84465.1"/>
    <property type="molecule type" value="Genomic_DNA"/>
</dbReference>
<organism evidence="2 3">
    <name type="scientific">Saccharomyces pastorianus</name>
    <name type="common">Lager yeast</name>
    <name type="synonym">Saccharomyces cerevisiae x Saccharomyces eubayanus</name>
    <dbReference type="NCBI Taxonomy" id="27292"/>
    <lineage>
        <taxon>Eukaryota</taxon>
        <taxon>Fungi</taxon>
        <taxon>Dikarya</taxon>
        <taxon>Ascomycota</taxon>
        <taxon>Saccharomycotina</taxon>
        <taxon>Saccharomycetes</taxon>
        <taxon>Saccharomycetales</taxon>
        <taxon>Saccharomycetaceae</taxon>
        <taxon>Saccharomyces</taxon>
    </lineage>
</organism>